<reference evidence="1" key="1">
    <citation type="journal article" date="2020" name="Stud. Mycol.">
        <title>101 Dothideomycetes genomes: a test case for predicting lifestyles and emergence of pathogens.</title>
        <authorList>
            <person name="Haridas S."/>
            <person name="Albert R."/>
            <person name="Binder M."/>
            <person name="Bloem J."/>
            <person name="Labutti K."/>
            <person name="Salamov A."/>
            <person name="Andreopoulos B."/>
            <person name="Baker S."/>
            <person name="Barry K."/>
            <person name="Bills G."/>
            <person name="Bluhm B."/>
            <person name="Cannon C."/>
            <person name="Castanera R."/>
            <person name="Culley D."/>
            <person name="Daum C."/>
            <person name="Ezra D."/>
            <person name="Gonzalez J."/>
            <person name="Henrissat B."/>
            <person name="Kuo A."/>
            <person name="Liang C."/>
            <person name="Lipzen A."/>
            <person name="Lutzoni F."/>
            <person name="Magnuson J."/>
            <person name="Mondo S."/>
            <person name="Nolan M."/>
            <person name="Ohm R."/>
            <person name="Pangilinan J."/>
            <person name="Park H.-J."/>
            <person name="Ramirez L."/>
            <person name="Alfaro M."/>
            <person name="Sun H."/>
            <person name="Tritt A."/>
            <person name="Yoshinaga Y."/>
            <person name="Zwiers L.-H."/>
            <person name="Turgeon B."/>
            <person name="Goodwin S."/>
            <person name="Spatafora J."/>
            <person name="Crous P."/>
            <person name="Grigoriev I."/>
        </authorList>
    </citation>
    <scope>NUCLEOTIDE SEQUENCE</scope>
    <source>
        <strain evidence="1">CBS 122367</strain>
    </source>
</reference>
<dbReference type="OrthoDB" id="3687237at2759"/>
<name>A0A6G1JPD4_9PLEO</name>
<keyword evidence="2" id="KW-1185">Reference proteome</keyword>
<proteinExistence type="predicted"/>
<gene>
    <name evidence="1" type="ORF">K458DRAFT_482650</name>
</gene>
<dbReference type="AlphaFoldDB" id="A0A6G1JPD4"/>
<evidence type="ECO:0000313" key="1">
    <source>
        <dbReference type="EMBL" id="KAF2692023.1"/>
    </source>
</evidence>
<organism evidence="1 2">
    <name type="scientific">Lentithecium fluviatile CBS 122367</name>
    <dbReference type="NCBI Taxonomy" id="1168545"/>
    <lineage>
        <taxon>Eukaryota</taxon>
        <taxon>Fungi</taxon>
        <taxon>Dikarya</taxon>
        <taxon>Ascomycota</taxon>
        <taxon>Pezizomycotina</taxon>
        <taxon>Dothideomycetes</taxon>
        <taxon>Pleosporomycetidae</taxon>
        <taxon>Pleosporales</taxon>
        <taxon>Massarineae</taxon>
        <taxon>Lentitheciaceae</taxon>
        <taxon>Lentithecium</taxon>
    </lineage>
</organism>
<evidence type="ECO:0000313" key="2">
    <source>
        <dbReference type="Proteomes" id="UP000799291"/>
    </source>
</evidence>
<protein>
    <submittedName>
        <fullName evidence="1">Uncharacterized protein</fullName>
    </submittedName>
</protein>
<dbReference type="EMBL" id="MU005569">
    <property type="protein sequence ID" value="KAF2692023.1"/>
    <property type="molecule type" value="Genomic_DNA"/>
</dbReference>
<accession>A0A6G1JPD4</accession>
<sequence>MRQRKAGGGGNAGRKPAATRLITSLSTFGITDAEEFDFGALDQYTPKDPNPPPLRANTIWFSGTEEDGGFEVGLSPDIKAKVQGVLEGCDKLDDKCYQEARRVIRSADFEVDHRLERRHFGHMLSKTIKGGWAIFVSFAATLYMSWYQKSKDLAGAESFMFIPVSKASEAAKFATATNVIISGGGNAVATITPTPEPTKLKGTHAPTVTSVTAAHDGLSPGDLAVSLDADLASRVEEIMRRSIDCEDGIAFDREHPSRKRGKSRLGKALCAYHAVLVNMGSSLSDLMETDFGTLNFGISTASPDEFAAYEEAMEFMDDNAVLLNIPATLAKKLGAWMFALSIGVIVDDKPLASMNQIPATRVQMATKPSKCPDPEEMLIMCAWGEGLDDCELEPFEGKKSEPRCVDDGTELSHCPCHTPPDIINSYITPQEQQSLRILDQAFKKFKVPEAKIECRNHFFSAPKKDADAYGAFSVERAIDIWCKDNAGKELNGEPGKENVFWTWGVTSLGVPDRSSFWLRATLNKAGSAKLDERYCKKALHKGLEECDKDRIGTHGHTASIGDIDYHVDLSGVKARLESPPWDEKPAFPPPEFLPGKDTGGAGNQPECWPRDGLQVFDPEFDALINAYCQDGKEIPGFGRWAENMFSYPPKGQPQWWEREGGYNSHLVMGAETINNGAKIPYDNMEWCEGYDWKMGHDDCAYALRKIRATCGRGPAFGSGKFIYRCVRYMLYVVNLRDRPLGSEPGDPVPPEIASALSIE</sequence>
<dbReference type="Proteomes" id="UP000799291">
    <property type="component" value="Unassembled WGS sequence"/>
</dbReference>